<sequence>PEHYNPDIFSFRRIVLAPGIAFAGFVFMIYAIMKKSK</sequence>
<protein>
    <submittedName>
        <fullName evidence="2">DUF3098 domain-containing protein</fullName>
    </submittedName>
</protein>
<name>A0A354M0A1_9BACT</name>
<evidence type="ECO:0000256" key="1">
    <source>
        <dbReference type="SAM" id="Phobius"/>
    </source>
</evidence>
<proteinExistence type="predicted"/>
<feature type="non-terminal residue" evidence="2">
    <location>
        <position position="1"/>
    </location>
</feature>
<gene>
    <name evidence="2" type="ORF">DDY73_02945</name>
</gene>
<evidence type="ECO:0000313" key="2">
    <source>
        <dbReference type="EMBL" id="HBJ07940.1"/>
    </source>
</evidence>
<comment type="caution">
    <text evidence="2">The sequence shown here is derived from an EMBL/GenBank/DDBJ whole genome shotgun (WGS) entry which is preliminary data.</text>
</comment>
<reference evidence="2 3" key="1">
    <citation type="journal article" date="2018" name="Nat. Biotechnol.">
        <title>A standardized bacterial taxonomy based on genome phylogeny substantially revises the tree of life.</title>
        <authorList>
            <person name="Parks D.H."/>
            <person name="Chuvochina M."/>
            <person name="Waite D.W."/>
            <person name="Rinke C."/>
            <person name="Skarshewski A."/>
            <person name="Chaumeil P.A."/>
            <person name="Hugenholtz P."/>
        </authorList>
    </citation>
    <scope>NUCLEOTIDE SEQUENCE [LARGE SCALE GENOMIC DNA]</scope>
    <source>
        <strain evidence="2">UBA11482</strain>
    </source>
</reference>
<dbReference type="InterPro" id="IPR021448">
    <property type="entry name" value="DUF3098"/>
</dbReference>
<keyword evidence="1" id="KW-0472">Membrane</keyword>
<evidence type="ECO:0000313" key="3">
    <source>
        <dbReference type="Proteomes" id="UP000262954"/>
    </source>
</evidence>
<dbReference type="Proteomes" id="UP000262954">
    <property type="component" value="Unassembled WGS sequence"/>
</dbReference>
<feature type="transmembrane region" description="Helical" evidence="1">
    <location>
        <begin position="14"/>
        <end position="33"/>
    </location>
</feature>
<dbReference type="Pfam" id="PF11297">
    <property type="entry name" value="DUF3098"/>
    <property type="match status" value="1"/>
</dbReference>
<dbReference type="EMBL" id="DNWC01000043">
    <property type="protein sequence ID" value="HBJ07940.1"/>
    <property type="molecule type" value="Genomic_DNA"/>
</dbReference>
<accession>A0A354M0A1</accession>
<keyword evidence="1" id="KW-0812">Transmembrane</keyword>
<dbReference type="AlphaFoldDB" id="A0A354M0A1"/>
<keyword evidence="1" id="KW-1133">Transmembrane helix</keyword>
<organism evidence="2 3">
    <name type="scientific">Coprobacter fastidiosus</name>
    <dbReference type="NCBI Taxonomy" id="1099853"/>
    <lineage>
        <taxon>Bacteria</taxon>
        <taxon>Pseudomonadati</taxon>
        <taxon>Bacteroidota</taxon>
        <taxon>Bacteroidia</taxon>
        <taxon>Bacteroidales</taxon>
        <taxon>Barnesiellaceae</taxon>
        <taxon>Coprobacter</taxon>
    </lineage>
</organism>